<dbReference type="InterPro" id="IPR050445">
    <property type="entry name" value="Bact_polysacc_biosynth/exp"/>
</dbReference>
<sequence>MFVRFRKRAFRPFWMTERSSGPKIVARRHVPMSELQYYFSLFIRRLPIVVLVSALVSAVSVIVAIKLPPEFESHARLMVESSQIPDSLAPSTVQISSVERLQVIQNRLLTRPVLLDIAERFNALPNQSQMSPDEIVNAMRSRTGMRTSGGRNQATIMQITFEARTAEIAAGVLNEYVSLIQQEDVTIRTGSATDTLDFFDIEVRRLSEELSAQSEKILEFKKAHINALPDSLDFRQRQRSALQDRLEQAERDIYDLRTQRQQLIEIASAGGDAAAAGLPKSRTQIQLDETRTELQDALLVYSATNPKVRLLQARVGLLEEAVEQERASQEAEGTEETGNSALDLRLAEIDARVETLQGQIEGLNSRIEAVGRTIDETPENAIVLEDLQRGYNNLQQQYNTAVARQAEASTGEKIEVLSKGERVTIIDQPTVPSRPTKPNRMMIAGGGTFLGLMLGVAVVFLLELLNRAPRRPEDIIKKLGVWPMATIPYTRTRHDMIVQRSRKIALIIAILIVVPVGVWAIHEYYLPLDILAQKIMNRIGVRW</sequence>
<dbReference type="Proteomes" id="UP000231553">
    <property type="component" value="Unassembled WGS sequence"/>
</dbReference>
<dbReference type="Pfam" id="PF13807">
    <property type="entry name" value="GNVR"/>
    <property type="match status" value="1"/>
</dbReference>
<comment type="caution">
    <text evidence="4">The sequence shown here is derived from an EMBL/GenBank/DDBJ whole genome shotgun (WGS) entry which is preliminary data.</text>
</comment>
<dbReference type="OrthoDB" id="8114194at2"/>
<organism evidence="4 5">
    <name type="scientific">Pseudooceanicola lipolyticus</name>
    <dbReference type="NCBI Taxonomy" id="2029104"/>
    <lineage>
        <taxon>Bacteria</taxon>
        <taxon>Pseudomonadati</taxon>
        <taxon>Pseudomonadota</taxon>
        <taxon>Alphaproteobacteria</taxon>
        <taxon>Rhodobacterales</taxon>
        <taxon>Paracoccaceae</taxon>
        <taxon>Pseudooceanicola</taxon>
    </lineage>
</organism>
<protein>
    <submittedName>
        <fullName evidence="4">Lipopolysaccharide biosynthesis</fullName>
    </submittedName>
</protein>
<feature type="transmembrane region" description="Helical" evidence="2">
    <location>
        <begin position="504"/>
        <end position="522"/>
    </location>
</feature>
<feature type="coiled-coil region" evidence="1">
    <location>
        <begin position="346"/>
        <end position="404"/>
    </location>
</feature>
<keyword evidence="2" id="KW-1133">Transmembrane helix</keyword>
<name>A0A2M8J3S0_9RHOB</name>
<keyword evidence="2" id="KW-0812">Transmembrane</keyword>
<dbReference type="PANTHER" id="PTHR32309:SF31">
    <property type="entry name" value="CAPSULAR EXOPOLYSACCHARIDE FAMILY"/>
    <property type="match status" value="1"/>
</dbReference>
<dbReference type="EMBL" id="PGTB01000015">
    <property type="protein sequence ID" value="PJE37415.1"/>
    <property type="molecule type" value="Genomic_DNA"/>
</dbReference>
<evidence type="ECO:0000259" key="3">
    <source>
        <dbReference type="Pfam" id="PF13807"/>
    </source>
</evidence>
<evidence type="ECO:0000313" key="5">
    <source>
        <dbReference type="Proteomes" id="UP000231553"/>
    </source>
</evidence>
<feature type="transmembrane region" description="Helical" evidence="2">
    <location>
        <begin position="441"/>
        <end position="462"/>
    </location>
</feature>
<reference evidence="4 5" key="1">
    <citation type="journal article" date="2018" name="Int. J. Syst. Evol. Microbiol.">
        <title>Pseudooceanicola lipolyticus sp. nov., a marine alphaproteobacterium, reclassification of Oceanicola flagellatus as Pseudooceanicola flagellatus comb. nov. and emended description of the genus Pseudooceanicola.</title>
        <authorList>
            <person name="Huang M.-M."/>
            <person name="Guo L.-L."/>
            <person name="Wu Y.-H."/>
            <person name="Lai Q.-L."/>
            <person name="Shao Z.-Z."/>
            <person name="Wang C.-S."/>
            <person name="Wu M."/>
            <person name="Xu X.-W."/>
        </authorList>
    </citation>
    <scope>NUCLEOTIDE SEQUENCE [LARGE SCALE GENOMIC DNA]</scope>
    <source>
        <strain evidence="4 5">157</strain>
    </source>
</reference>
<keyword evidence="1" id="KW-0175">Coiled coil</keyword>
<evidence type="ECO:0000256" key="1">
    <source>
        <dbReference type="SAM" id="Coils"/>
    </source>
</evidence>
<feature type="coiled-coil region" evidence="1">
    <location>
        <begin position="203"/>
        <end position="266"/>
    </location>
</feature>
<feature type="domain" description="Tyrosine-protein kinase G-rich" evidence="3">
    <location>
        <begin position="416"/>
        <end position="461"/>
    </location>
</feature>
<accession>A0A2M8J3S0</accession>
<keyword evidence="5" id="KW-1185">Reference proteome</keyword>
<dbReference type="PANTHER" id="PTHR32309">
    <property type="entry name" value="TYROSINE-PROTEIN KINASE"/>
    <property type="match status" value="1"/>
</dbReference>
<proteinExistence type="predicted"/>
<dbReference type="AlphaFoldDB" id="A0A2M8J3S0"/>
<dbReference type="InterPro" id="IPR032807">
    <property type="entry name" value="GNVR"/>
</dbReference>
<gene>
    <name evidence="4" type="ORF">CVM52_07010</name>
</gene>
<evidence type="ECO:0000313" key="4">
    <source>
        <dbReference type="EMBL" id="PJE37415.1"/>
    </source>
</evidence>
<keyword evidence="2" id="KW-0472">Membrane</keyword>
<evidence type="ECO:0000256" key="2">
    <source>
        <dbReference type="SAM" id="Phobius"/>
    </source>
</evidence>